<dbReference type="GO" id="GO:0003824">
    <property type="term" value="F:catalytic activity"/>
    <property type="evidence" value="ECO:0007669"/>
    <property type="project" value="InterPro"/>
</dbReference>
<reference evidence="1 2" key="1">
    <citation type="submission" date="2015-01" db="EMBL/GenBank/DDBJ databases">
        <title>The Genome Sequence of Exophiala spinifera CBS89968.</title>
        <authorList>
            <consortium name="The Broad Institute Genomics Platform"/>
            <person name="Cuomo C."/>
            <person name="de Hoog S."/>
            <person name="Gorbushina A."/>
            <person name="Stielow B."/>
            <person name="Teixiera M."/>
            <person name="Abouelleil A."/>
            <person name="Chapman S.B."/>
            <person name="Priest M."/>
            <person name="Young S.K."/>
            <person name="Wortman J."/>
            <person name="Nusbaum C."/>
            <person name="Birren B."/>
        </authorList>
    </citation>
    <scope>NUCLEOTIDE SEQUENCE [LARGE SCALE GENOMIC DNA]</scope>
    <source>
        <strain evidence="1 2">CBS 89968</strain>
    </source>
</reference>
<evidence type="ECO:0000313" key="1">
    <source>
        <dbReference type="EMBL" id="KIW19127.1"/>
    </source>
</evidence>
<dbReference type="VEuPathDB" id="FungiDB:PV08_03419"/>
<dbReference type="PANTHER" id="PTHR46082:SF11">
    <property type="entry name" value="AAA+ ATPASE DOMAIN-CONTAINING PROTEIN-RELATED"/>
    <property type="match status" value="1"/>
</dbReference>
<dbReference type="EMBL" id="KN847493">
    <property type="protein sequence ID" value="KIW19127.1"/>
    <property type="molecule type" value="Genomic_DNA"/>
</dbReference>
<dbReference type="PANTHER" id="PTHR46082">
    <property type="entry name" value="ATP/GTP-BINDING PROTEIN-RELATED"/>
    <property type="match status" value="1"/>
</dbReference>
<dbReference type="SUPFAM" id="SSF53167">
    <property type="entry name" value="Purine and uridine phosphorylases"/>
    <property type="match status" value="1"/>
</dbReference>
<dbReference type="GO" id="GO:0009116">
    <property type="term" value="P:nucleoside metabolic process"/>
    <property type="evidence" value="ECO:0007669"/>
    <property type="project" value="InterPro"/>
</dbReference>
<dbReference type="InterPro" id="IPR035994">
    <property type="entry name" value="Nucleoside_phosphorylase_sf"/>
</dbReference>
<dbReference type="InterPro" id="IPR053137">
    <property type="entry name" value="NLR-like"/>
</dbReference>
<keyword evidence="2" id="KW-1185">Reference proteome</keyword>
<gene>
    <name evidence="1" type="ORF">PV08_03419</name>
</gene>
<organism evidence="1 2">
    <name type="scientific">Exophiala spinifera</name>
    <dbReference type="NCBI Taxonomy" id="91928"/>
    <lineage>
        <taxon>Eukaryota</taxon>
        <taxon>Fungi</taxon>
        <taxon>Dikarya</taxon>
        <taxon>Ascomycota</taxon>
        <taxon>Pezizomycotina</taxon>
        <taxon>Eurotiomycetes</taxon>
        <taxon>Chaetothyriomycetidae</taxon>
        <taxon>Chaetothyriales</taxon>
        <taxon>Herpotrichiellaceae</taxon>
        <taxon>Exophiala</taxon>
    </lineage>
</organism>
<dbReference type="STRING" id="91928.A0A0D2A2G1"/>
<dbReference type="RefSeq" id="XP_016239343.1">
    <property type="nucleotide sequence ID" value="XM_016377773.1"/>
</dbReference>
<proteinExistence type="predicted"/>
<protein>
    <recommendedName>
        <fullName evidence="3">Nucleoside phosphorylase domain-containing protein</fullName>
    </recommendedName>
</protein>
<dbReference type="GeneID" id="27330502"/>
<dbReference type="AlphaFoldDB" id="A0A0D2A2G1"/>
<dbReference type="HOGENOM" id="CLU_2320402_0_0_1"/>
<dbReference type="Gene3D" id="3.40.50.1580">
    <property type="entry name" value="Nucleoside phosphorylase domain"/>
    <property type="match status" value="1"/>
</dbReference>
<name>A0A0D2A2G1_9EURO</name>
<evidence type="ECO:0008006" key="3">
    <source>
        <dbReference type="Google" id="ProtNLM"/>
    </source>
</evidence>
<sequence length="99" mass="10923">MWSLPASPQGYMAQMLQQEWRETFTGLRFGLMVGVGGGIPNLPESVDIGDVVISQPGKTYGGVVQYDFGKNLGDKEFERKEFLKPPSYPPLLLCGQIIT</sequence>
<dbReference type="Proteomes" id="UP000053328">
    <property type="component" value="Unassembled WGS sequence"/>
</dbReference>
<dbReference type="OrthoDB" id="4120225at2759"/>
<evidence type="ECO:0000313" key="2">
    <source>
        <dbReference type="Proteomes" id="UP000053328"/>
    </source>
</evidence>
<accession>A0A0D2A2G1</accession>